<dbReference type="GO" id="GO:0006508">
    <property type="term" value="P:proteolysis"/>
    <property type="evidence" value="ECO:0007669"/>
    <property type="project" value="InterPro"/>
</dbReference>
<dbReference type="AlphaFoldDB" id="A0A0B9AN65"/>
<dbReference type="Pfam" id="PF00561">
    <property type="entry name" value="Abhydrolase_1"/>
    <property type="match status" value="1"/>
</dbReference>
<dbReference type="PRINTS" id="PR00793">
    <property type="entry name" value="PROAMNOPTASE"/>
</dbReference>
<protein>
    <recommendedName>
        <fullName evidence="4">Proline iminopeptidase</fullName>
        <ecNumber evidence="3">3.4.11.5</ecNumber>
    </recommendedName>
    <alternativeName>
        <fullName evidence="6">Prolyl aminopeptidase</fullName>
    </alternativeName>
</protein>
<evidence type="ECO:0000256" key="3">
    <source>
        <dbReference type="ARBA" id="ARBA00012568"/>
    </source>
</evidence>
<dbReference type="InterPro" id="IPR005945">
    <property type="entry name" value="Pro_imino_pep"/>
</dbReference>
<dbReference type="InterPro" id="IPR002410">
    <property type="entry name" value="Peptidase_S33"/>
</dbReference>
<evidence type="ECO:0000256" key="7">
    <source>
        <dbReference type="PIRNR" id="PIRNR005539"/>
    </source>
</evidence>
<comment type="caution">
    <text evidence="10">The sequence shown here is derived from an EMBL/GenBank/DDBJ whole genome shotgun (WGS) entry which is preliminary data.</text>
</comment>
<dbReference type="EC" id="3.4.11.5" evidence="3"/>
<gene>
    <name evidence="10" type="ORF">AE0388_2857</name>
</gene>
<dbReference type="Proteomes" id="UP000031488">
    <property type="component" value="Unassembled WGS sequence"/>
</dbReference>
<dbReference type="PIRSF" id="PIRSF005539">
    <property type="entry name" value="Pept_S33_TRI_F1"/>
    <property type="match status" value="1"/>
</dbReference>
<evidence type="ECO:0000259" key="9">
    <source>
        <dbReference type="Pfam" id="PF00561"/>
    </source>
</evidence>
<dbReference type="NCBIfam" id="TIGR01250">
    <property type="entry name" value="pro_imino_pep_2"/>
    <property type="match status" value="1"/>
</dbReference>
<dbReference type="Gene3D" id="3.40.50.1820">
    <property type="entry name" value="alpha/beta hydrolase"/>
    <property type="match status" value="1"/>
</dbReference>
<feature type="domain" description="AB hydrolase-1" evidence="9">
    <location>
        <begin position="35"/>
        <end position="286"/>
    </location>
</feature>
<accession>A0A0B9AN65</accession>
<dbReference type="PANTHER" id="PTHR43194">
    <property type="entry name" value="HYDROLASE ALPHA/BETA FOLD FAMILY"/>
    <property type="match status" value="1"/>
</dbReference>
<evidence type="ECO:0000256" key="4">
    <source>
        <dbReference type="ARBA" id="ARBA00021843"/>
    </source>
</evidence>
<comment type="catalytic activity">
    <reaction evidence="1">
        <text>Release of N-terminal proline from a peptide.</text>
        <dbReference type="EC" id="3.4.11.5"/>
    </reaction>
</comment>
<sequence length="302" mass="33578">MTESWTVTERTIPFRTYETWIRISEPNTPRPDALPVVVLHGGPGMAHNYMLPFERLAAAGRTVIHYDQLGCGNSTHLPDSPAEFWTPDLFVEEFFNLAASLGLDEFHVLGQSWGGMLAAEIAVRQPAALRSVSILNSPASMALWVQAAAELRLKLPAGMNETMSKYEAAGKTNDAEYLSCVDEFYRRHVCRVEPTPKEFVDSTKQMEAEPTVYHTMNGPNEFHVIGSLKDWSIVEELPKVNRPTLVLAGEYDEATPATWTPFVNKISDVRSVVIDGASHCAHLEQPAVVLRIVNDFLADHDS</sequence>
<comment type="similarity">
    <text evidence="2 7">Belongs to the peptidase S33 family.</text>
</comment>
<keyword evidence="11" id="KW-1185">Reference proteome</keyword>
<dbReference type="EMBL" id="JTJZ01000022">
    <property type="protein sequence ID" value="KHS50785.1"/>
    <property type="molecule type" value="Genomic_DNA"/>
</dbReference>
<evidence type="ECO:0000256" key="8">
    <source>
        <dbReference type="PIRSR" id="PIRSR005539-1"/>
    </source>
</evidence>
<keyword evidence="10" id="KW-0031">Aminopeptidase</keyword>
<dbReference type="InterPro" id="IPR029058">
    <property type="entry name" value="AB_hydrolase_fold"/>
</dbReference>
<reference evidence="10 11" key="1">
    <citation type="submission" date="2014-11" db="EMBL/GenBank/DDBJ databases">
        <title>Draft Genome Sequence of Brevibacterium linens AE038-8.</title>
        <authorList>
            <person name="Maizel D."/>
            <person name="Utturkar S.M."/>
            <person name="Brown S.D."/>
            <person name="Ferrero M."/>
            <person name="Rosen B.P."/>
        </authorList>
    </citation>
    <scope>NUCLEOTIDE SEQUENCE [LARGE SCALE GENOMIC DNA]</scope>
    <source>
        <strain evidence="10 11">AE038-8</strain>
    </source>
</reference>
<feature type="active site" description="Nucleophile" evidence="8">
    <location>
        <position position="112"/>
    </location>
</feature>
<dbReference type="GO" id="GO:0004177">
    <property type="term" value="F:aminopeptidase activity"/>
    <property type="evidence" value="ECO:0007669"/>
    <property type="project" value="UniProtKB-KW"/>
</dbReference>
<evidence type="ECO:0000256" key="6">
    <source>
        <dbReference type="ARBA" id="ARBA00029605"/>
    </source>
</evidence>
<dbReference type="InterPro" id="IPR000073">
    <property type="entry name" value="AB_hydrolase_1"/>
</dbReference>
<evidence type="ECO:0000256" key="1">
    <source>
        <dbReference type="ARBA" id="ARBA00001585"/>
    </source>
</evidence>
<evidence type="ECO:0000256" key="2">
    <source>
        <dbReference type="ARBA" id="ARBA00010088"/>
    </source>
</evidence>
<dbReference type="InterPro" id="IPR050228">
    <property type="entry name" value="Carboxylesterase_BioH"/>
</dbReference>
<keyword evidence="10" id="KW-0645">Protease</keyword>
<feature type="active site" evidence="8">
    <location>
        <position position="252"/>
    </location>
</feature>
<name>A0A0B9AN65_BRELN</name>
<evidence type="ECO:0000313" key="11">
    <source>
        <dbReference type="Proteomes" id="UP000031488"/>
    </source>
</evidence>
<dbReference type="PANTHER" id="PTHR43194:SF2">
    <property type="entry name" value="PEROXISOMAL MEMBRANE PROTEIN LPX1"/>
    <property type="match status" value="1"/>
</dbReference>
<dbReference type="SUPFAM" id="SSF53474">
    <property type="entry name" value="alpha/beta-Hydrolases"/>
    <property type="match status" value="1"/>
</dbReference>
<organism evidence="10 11">
    <name type="scientific">Brevibacterium linens</name>
    <dbReference type="NCBI Taxonomy" id="1703"/>
    <lineage>
        <taxon>Bacteria</taxon>
        <taxon>Bacillati</taxon>
        <taxon>Actinomycetota</taxon>
        <taxon>Actinomycetes</taxon>
        <taxon>Micrococcales</taxon>
        <taxon>Brevibacteriaceae</taxon>
        <taxon>Brevibacterium</taxon>
    </lineage>
</organism>
<evidence type="ECO:0000313" key="10">
    <source>
        <dbReference type="EMBL" id="KHS50785.1"/>
    </source>
</evidence>
<keyword evidence="5 7" id="KW-0378">Hydrolase</keyword>
<feature type="active site" description="Proton donor" evidence="8">
    <location>
        <position position="279"/>
    </location>
</feature>
<dbReference type="PATRIC" id="fig|1703.6.peg.2805"/>
<proteinExistence type="inferred from homology"/>
<evidence type="ECO:0000256" key="5">
    <source>
        <dbReference type="ARBA" id="ARBA00022801"/>
    </source>
</evidence>